<dbReference type="EMBL" id="CP117684">
    <property type="protein sequence ID" value="WDC92759.1"/>
    <property type="molecule type" value="Genomic_DNA"/>
</dbReference>
<evidence type="ECO:0000313" key="2">
    <source>
        <dbReference type="EMBL" id="AXN36653.1"/>
    </source>
</evidence>
<gene>
    <name evidence="2" type="primary">amaP</name>
    <name evidence="2" type="ORF">DT351_10080</name>
    <name evidence="3" type="ORF">LTWDN19_11060</name>
    <name evidence="4" type="ORF">PSR33_09310</name>
</gene>
<evidence type="ECO:0000256" key="1">
    <source>
        <dbReference type="SAM" id="Phobius"/>
    </source>
</evidence>
<dbReference type="NCBIfam" id="NF033218">
    <property type="entry name" value="anchor_AmaP"/>
    <property type="match status" value="1"/>
</dbReference>
<dbReference type="Proteomes" id="UP000825100">
    <property type="component" value="Chromosome"/>
</dbReference>
<geneLocation type="plasmid" evidence="4 7">
    <name>p1_CACC879</name>
</geneLocation>
<evidence type="ECO:0000313" key="6">
    <source>
        <dbReference type="Proteomes" id="UP000825100"/>
    </source>
</evidence>
<keyword evidence="1" id="KW-0472">Membrane</keyword>
<keyword evidence="1" id="KW-1133">Transmembrane helix</keyword>
<dbReference type="AlphaFoldDB" id="A0A0B2XNH8"/>
<protein>
    <submittedName>
        <fullName evidence="2">Alkaline shock response membrane anchor protein AmaP</fullName>
    </submittedName>
</protein>
<dbReference type="STRING" id="28038.BCY75_01480"/>
<reference evidence="4" key="3">
    <citation type="submission" date="2023-02" db="EMBL/GenBank/DDBJ databases">
        <title>Complete genome sequence of Lactobacillus curvatus CACC879 isolated from Pig feces.</title>
        <authorList>
            <person name="Park S."/>
            <person name="Park M.A."/>
            <person name="Kim D.-H."/>
            <person name="Kim Y."/>
        </authorList>
    </citation>
    <scope>NUCLEOTIDE SEQUENCE</scope>
    <source>
        <strain evidence="4">Curvatus</strain>
        <plasmid evidence="4">p1_CACC879</plasmid>
    </source>
</reference>
<name>A0A0B2XNH8_LATCU</name>
<evidence type="ECO:0000313" key="5">
    <source>
        <dbReference type="Proteomes" id="UP000257607"/>
    </source>
</evidence>
<dbReference type="KEGG" id="lcv:FBA2_00995"/>
<dbReference type="OrthoDB" id="2324211at2"/>
<keyword evidence="1" id="KW-0812">Transmembrane</keyword>
<sequence>MNKLTKVVISLASLLGLCQVAWFITLIYPLQQSNKQFMHLSWLPEQWVGNFGLGLGVLSGLIFLYLLLLALFSPPKKRQMIIKTDKGELALSRKAVEKTVTQAIIEKHRVKEVLVHTTFKGRHPKVTADVQAVAVDRNDLDQQARAVKETVQQALQTIFEMPIKAVNVKLSPLSNQAKSDVR</sequence>
<feature type="transmembrane region" description="Helical" evidence="1">
    <location>
        <begin position="47"/>
        <end position="72"/>
    </location>
</feature>
<evidence type="ECO:0000313" key="4">
    <source>
        <dbReference type="EMBL" id="WDC92759.1"/>
    </source>
</evidence>
<dbReference type="Proteomes" id="UP001215533">
    <property type="component" value="Plasmid p1_CACC879"/>
</dbReference>
<reference evidence="3 6" key="2">
    <citation type="submission" date="2021-05" db="EMBL/GenBank/DDBJ databases">
        <title>Complete Genome Sequence of Latilactobacillus sp. Strain WDN19, a High D-Aspartate-producing Lactic Acid Bacterium Isolated from a Japanese Pickle.</title>
        <authorList>
            <person name="Kajitani K."/>
            <person name="Takahashi S."/>
        </authorList>
    </citation>
    <scope>NUCLEOTIDE SEQUENCE [LARGE SCALE GENOMIC DNA]</scope>
    <source>
        <strain evidence="3 6">WDN19</strain>
    </source>
</reference>
<evidence type="ECO:0000313" key="3">
    <source>
        <dbReference type="EMBL" id="BCX30539.1"/>
    </source>
</evidence>
<dbReference type="EMBL" id="AP024685">
    <property type="protein sequence ID" value="BCX30539.1"/>
    <property type="molecule type" value="Genomic_DNA"/>
</dbReference>
<proteinExistence type="predicted"/>
<keyword evidence="4" id="KW-0614">Plasmid</keyword>
<organism evidence="2 5">
    <name type="scientific">Latilactobacillus curvatus</name>
    <name type="common">Lactobacillus curvatus</name>
    <dbReference type="NCBI Taxonomy" id="28038"/>
    <lineage>
        <taxon>Bacteria</taxon>
        <taxon>Bacillati</taxon>
        <taxon>Bacillota</taxon>
        <taxon>Bacilli</taxon>
        <taxon>Lactobacillales</taxon>
        <taxon>Lactobacillaceae</taxon>
        <taxon>Latilactobacillus</taxon>
    </lineage>
</organism>
<accession>A0A0B2XNH8</accession>
<evidence type="ECO:0000313" key="7">
    <source>
        <dbReference type="Proteomes" id="UP001215533"/>
    </source>
</evidence>
<reference evidence="2 5" key="1">
    <citation type="submission" date="2018-07" db="EMBL/GenBank/DDBJ databases">
        <title>Lactobacillus curvatus genome sequence.</title>
        <authorList>
            <person name="Prechtl R."/>
        </authorList>
    </citation>
    <scope>NUCLEOTIDE SEQUENCE [LARGE SCALE GENOMIC DNA]</scope>
    <source>
        <strain evidence="2 5">TMW 1.1928</strain>
    </source>
</reference>
<dbReference type="EMBL" id="CP031003">
    <property type="protein sequence ID" value="AXN36653.1"/>
    <property type="molecule type" value="Genomic_DNA"/>
</dbReference>
<dbReference type="Proteomes" id="UP000257607">
    <property type="component" value="Chromosome"/>
</dbReference>
<keyword evidence="6" id="KW-1185">Reference proteome</keyword>
<dbReference type="RefSeq" id="WP_004270667.1">
    <property type="nucleotide sequence ID" value="NZ_AP024685.1"/>
</dbReference>